<keyword evidence="3 6" id="KW-0731">Sigma factor</keyword>
<accession>A0A523UPP5</accession>
<evidence type="ECO:0000256" key="1">
    <source>
        <dbReference type="ARBA" id="ARBA00010641"/>
    </source>
</evidence>
<dbReference type="GO" id="GO:0006352">
    <property type="term" value="P:DNA-templated transcription initiation"/>
    <property type="evidence" value="ECO:0007669"/>
    <property type="project" value="InterPro"/>
</dbReference>
<name>A0A523UPP5_UNCT6</name>
<dbReference type="SUPFAM" id="SSF88659">
    <property type="entry name" value="Sigma3 and sigma4 domains of RNA polymerase sigma factors"/>
    <property type="match status" value="1"/>
</dbReference>
<dbReference type="Gene3D" id="1.10.1740.10">
    <property type="match status" value="1"/>
</dbReference>
<dbReference type="EMBL" id="SOJN01000125">
    <property type="protein sequence ID" value="TET44425.1"/>
    <property type="molecule type" value="Genomic_DNA"/>
</dbReference>
<evidence type="ECO:0000256" key="4">
    <source>
        <dbReference type="ARBA" id="ARBA00023125"/>
    </source>
</evidence>
<dbReference type="Gene3D" id="1.10.10.10">
    <property type="entry name" value="Winged helix-like DNA-binding domain superfamily/Winged helix DNA-binding domain"/>
    <property type="match status" value="1"/>
</dbReference>
<dbReference type="GO" id="GO:0016987">
    <property type="term" value="F:sigma factor activity"/>
    <property type="evidence" value="ECO:0007669"/>
    <property type="project" value="UniProtKB-KW"/>
</dbReference>
<comment type="similarity">
    <text evidence="1 6">Belongs to the sigma-70 factor family. ECF subfamily.</text>
</comment>
<gene>
    <name evidence="8" type="ORF">E3J62_10410</name>
</gene>
<dbReference type="AlphaFoldDB" id="A0A523UPP5"/>
<evidence type="ECO:0000259" key="7">
    <source>
        <dbReference type="PROSITE" id="PS00622"/>
    </source>
</evidence>
<keyword evidence="2 6" id="KW-0805">Transcription regulation</keyword>
<dbReference type="InterPro" id="IPR007627">
    <property type="entry name" value="RNA_pol_sigma70_r2"/>
</dbReference>
<organism evidence="8 9">
    <name type="scientific">candidate division TA06 bacterium</name>
    <dbReference type="NCBI Taxonomy" id="2250710"/>
    <lineage>
        <taxon>Bacteria</taxon>
        <taxon>Bacteria division TA06</taxon>
    </lineage>
</organism>
<dbReference type="InterPro" id="IPR013324">
    <property type="entry name" value="RNA_pol_sigma_r3/r4-like"/>
</dbReference>
<dbReference type="PROSITE" id="PS01063">
    <property type="entry name" value="SIGMA70_ECF"/>
    <property type="match status" value="1"/>
</dbReference>
<dbReference type="Pfam" id="PF04542">
    <property type="entry name" value="Sigma70_r2"/>
    <property type="match status" value="1"/>
</dbReference>
<evidence type="ECO:0000313" key="9">
    <source>
        <dbReference type="Proteomes" id="UP000315525"/>
    </source>
</evidence>
<dbReference type="Pfam" id="PF08281">
    <property type="entry name" value="Sigma70_r4_2"/>
    <property type="match status" value="1"/>
</dbReference>
<protein>
    <recommendedName>
        <fullName evidence="6">RNA polymerase sigma factor</fullName>
    </recommendedName>
</protein>
<dbReference type="InterPro" id="IPR000838">
    <property type="entry name" value="RNA_pol_sigma70_ECF_CS"/>
</dbReference>
<sequence length="202" mass="23396">MRGEMGNTDAESVSDLELFEKTSDGDEDAFVQIVHRYEDRLYGFLRRMVSDSSDAEDLLQQTFLRVYKKSLDHCRINSFSSWIFTVAANLARDELRRRARIGRRTFTLDDGYAETIADKKAVTVEKVAYSELRERVDWAVGCLNETYRAVFVLRDIEGMSYEEIAMVLKIRIGTVKSRLNRARLKLRVLLAPYIKEESADDM</sequence>
<keyword evidence="4 6" id="KW-0238">DNA-binding</keyword>
<dbReference type="SUPFAM" id="SSF88946">
    <property type="entry name" value="Sigma2 domain of RNA polymerase sigma factors"/>
    <property type="match status" value="1"/>
</dbReference>
<dbReference type="InterPro" id="IPR013249">
    <property type="entry name" value="RNA_pol_sigma70_r4_t2"/>
</dbReference>
<comment type="caution">
    <text evidence="8">The sequence shown here is derived from an EMBL/GenBank/DDBJ whole genome shotgun (WGS) entry which is preliminary data.</text>
</comment>
<evidence type="ECO:0000256" key="2">
    <source>
        <dbReference type="ARBA" id="ARBA00023015"/>
    </source>
</evidence>
<dbReference type="PANTHER" id="PTHR43133:SF8">
    <property type="entry name" value="RNA POLYMERASE SIGMA FACTOR HI_1459-RELATED"/>
    <property type="match status" value="1"/>
</dbReference>
<evidence type="ECO:0000256" key="3">
    <source>
        <dbReference type="ARBA" id="ARBA00023082"/>
    </source>
</evidence>
<evidence type="ECO:0000313" key="8">
    <source>
        <dbReference type="EMBL" id="TET44425.1"/>
    </source>
</evidence>
<dbReference type="InterPro" id="IPR013325">
    <property type="entry name" value="RNA_pol_sigma_r2"/>
</dbReference>
<dbReference type="InterPro" id="IPR000792">
    <property type="entry name" value="Tscrpt_reg_LuxR_C"/>
</dbReference>
<dbReference type="PROSITE" id="PS00622">
    <property type="entry name" value="HTH_LUXR_1"/>
    <property type="match status" value="1"/>
</dbReference>
<evidence type="ECO:0000256" key="5">
    <source>
        <dbReference type="ARBA" id="ARBA00023163"/>
    </source>
</evidence>
<dbReference type="PANTHER" id="PTHR43133">
    <property type="entry name" value="RNA POLYMERASE ECF-TYPE SIGMA FACTO"/>
    <property type="match status" value="1"/>
</dbReference>
<reference evidence="8 9" key="1">
    <citation type="submission" date="2019-03" db="EMBL/GenBank/DDBJ databases">
        <title>Metabolic potential of uncultured bacteria and archaea associated with petroleum seepage in deep-sea sediments.</title>
        <authorList>
            <person name="Dong X."/>
            <person name="Hubert C."/>
        </authorList>
    </citation>
    <scope>NUCLEOTIDE SEQUENCE [LARGE SCALE GENOMIC DNA]</scope>
    <source>
        <strain evidence="8">E44_bin18</strain>
    </source>
</reference>
<dbReference type="InterPro" id="IPR036388">
    <property type="entry name" value="WH-like_DNA-bd_sf"/>
</dbReference>
<dbReference type="CDD" id="cd06171">
    <property type="entry name" value="Sigma70_r4"/>
    <property type="match status" value="1"/>
</dbReference>
<evidence type="ECO:0000256" key="6">
    <source>
        <dbReference type="RuleBase" id="RU000716"/>
    </source>
</evidence>
<dbReference type="InterPro" id="IPR039425">
    <property type="entry name" value="RNA_pol_sigma-70-like"/>
</dbReference>
<dbReference type="GO" id="GO:0003677">
    <property type="term" value="F:DNA binding"/>
    <property type="evidence" value="ECO:0007669"/>
    <property type="project" value="UniProtKB-KW"/>
</dbReference>
<dbReference type="InterPro" id="IPR014284">
    <property type="entry name" value="RNA_pol_sigma-70_dom"/>
</dbReference>
<proteinExistence type="inferred from homology"/>
<dbReference type="NCBIfam" id="TIGR02937">
    <property type="entry name" value="sigma70-ECF"/>
    <property type="match status" value="1"/>
</dbReference>
<feature type="domain" description="HTH luxR-type" evidence="7">
    <location>
        <begin position="158"/>
        <end position="185"/>
    </location>
</feature>
<dbReference type="Proteomes" id="UP000315525">
    <property type="component" value="Unassembled WGS sequence"/>
</dbReference>
<keyword evidence="5 6" id="KW-0804">Transcription</keyword>